<reference evidence="2 3" key="1">
    <citation type="journal article" date="2018" name="Int. J. Syst. Evol. Microbiol.">
        <title>Parvibium lacunae gen. nov., sp. nov., a new member of the family Alcaligenaceae isolated from a freshwater pond.</title>
        <authorList>
            <person name="Chen W.M."/>
            <person name="Xie P.B."/>
            <person name="Hsu M.Y."/>
            <person name="Sheu S.Y."/>
        </authorList>
    </citation>
    <scope>NUCLEOTIDE SEQUENCE [LARGE SCALE GENOMIC DNA]</scope>
    <source>
        <strain evidence="2 3">KMB9</strain>
    </source>
</reference>
<gene>
    <name evidence="2" type="ORF">DU000_08605</name>
</gene>
<organism evidence="2 3">
    <name type="scientific">Parvibium lacunae</name>
    <dbReference type="NCBI Taxonomy" id="1888893"/>
    <lineage>
        <taxon>Bacteria</taxon>
        <taxon>Pseudomonadati</taxon>
        <taxon>Pseudomonadota</taxon>
        <taxon>Betaproteobacteria</taxon>
        <taxon>Burkholderiales</taxon>
        <taxon>Alcaligenaceae</taxon>
        <taxon>Parvibium</taxon>
    </lineage>
</organism>
<evidence type="ECO:0000313" key="3">
    <source>
        <dbReference type="Proteomes" id="UP000252357"/>
    </source>
</evidence>
<protein>
    <submittedName>
        <fullName evidence="2">Outer membrane lipoprotein carrier protein LolA</fullName>
    </submittedName>
</protein>
<name>A0A368L1S2_9BURK</name>
<evidence type="ECO:0000313" key="2">
    <source>
        <dbReference type="EMBL" id="RCS57499.1"/>
    </source>
</evidence>
<dbReference type="Proteomes" id="UP000252357">
    <property type="component" value="Unassembled WGS sequence"/>
</dbReference>
<proteinExistence type="predicted"/>
<dbReference type="InterPro" id="IPR004564">
    <property type="entry name" value="OM_lipoprot_carrier_LolA-like"/>
</dbReference>
<dbReference type="CDD" id="cd16325">
    <property type="entry name" value="LolA"/>
    <property type="match status" value="1"/>
</dbReference>
<comment type="caution">
    <text evidence="2">The sequence shown here is derived from an EMBL/GenBank/DDBJ whole genome shotgun (WGS) entry which is preliminary data.</text>
</comment>
<dbReference type="SUPFAM" id="SSF89392">
    <property type="entry name" value="Prokaryotic lipoproteins and lipoprotein localization factors"/>
    <property type="match status" value="1"/>
</dbReference>
<dbReference type="Gene3D" id="2.50.20.10">
    <property type="entry name" value="Lipoprotein localisation LolA/LolB/LppX"/>
    <property type="match status" value="1"/>
</dbReference>
<keyword evidence="3" id="KW-1185">Reference proteome</keyword>
<accession>A0A368L1S2</accession>
<keyword evidence="1" id="KW-0732">Signal</keyword>
<evidence type="ECO:0000256" key="1">
    <source>
        <dbReference type="ARBA" id="ARBA00022729"/>
    </source>
</evidence>
<dbReference type="InterPro" id="IPR029046">
    <property type="entry name" value="LolA/LolB/LppX"/>
</dbReference>
<dbReference type="AlphaFoldDB" id="A0A368L1S2"/>
<dbReference type="EMBL" id="QPGB01000003">
    <property type="protein sequence ID" value="RCS57499.1"/>
    <property type="molecule type" value="Genomic_DNA"/>
</dbReference>
<keyword evidence="2" id="KW-0449">Lipoprotein</keyword>
<sequence length="212" mass="24067">MVGVIAAFASFLPNTFANQAEKINQVLTNVSERMVSQPVFRGDFWQSKQINGMRKPLESRGTFTLVSAPLPEGILWQITQPIELRYWLHPKGMIEFSPAGQRVARSISDVPALGQVSQLFTSLLRLNPQDLTKKFQVTWRQPLAPETWRLLLTPQPELARYIRSVLIAGDQYIQTIQVDEVNQDKLTLRFINVETSMALSNEESKWLLSGAK</sequence>